<accession>A0ABW8UM76</accession>
<dbReference type="Gene3D" id="3.90.79.10">
    <property type="entry name" value="Nucleoside Triphosphate Pyrophosphohydrolase"/>
    <property type="match status" value="1"/>
</dbReference>
<evidence type="ECO:0000256" key="1">
    <source>
        <dbReference type="ARBA" id="ARBA00005582"/>
    </source>
</evidence>
<evidence type="ECO:0000256" key="3">
    <source>
        <dbReference type="RuleBase" id="RU003476"/>
    </source>
</evidence>
<comment type="caution">
    <text evidence="5">The sequence shown here is derived from an EMBL/GenBank/DDBJ whole genome shotgun (WGS) entry which is preliminary data.</text>
</comment>
<comment type="similarity">
    <text evidence="1 3">Belongs to the Nudix hydrolase family.</text>
</comment>
<reference evidence="5 6" key="1">
    <citation type="submission" date="2024-08" db="EMBL/GenBank/DDBJ databases">
        <authorList>
            <person name="Arias E."/>
        </authorList>
    </citation>
    <scope>NUCLEOTIDE SEQUENCE [LARGE SCALE GENOMIC DNA]</scope>
    <source>
        <strain evidence="5 6">FAM 24106</strain>
    </source>
</reference>
<feature type="domain" description="Nudix hydrolase" evidence="4">
    <location>
        <begin position="2"/>
        <end position="129"/>
    </location>
</feature>
<evidence type="ECO:0000313" key="5">
    <source>
        <dbReference type="EMBL" id="MFL2103584.1"/>
    </source>
</evidence>
<dbReference type="PROSITE" id="PS51462">
    <property type="entry name" value="NUDIX"/>
    <property type="match status" value="1"/>
</dbReference>
<evidence type="ECO:0000259" key="4">
    <source>
        <dbReference type="PROSITE" id="PS51462"/>
    </source>
</evidence>
<dbReference type="Pfam" id="PF00293">
    <property type="entry name" value="NUDIX"/>
    <property type="match status" value="1"/>
</dbReference>
<name>A0ABW8UM76_9LACT</name>
<dbReference type="EMBL" id="JBGQQK010000032">
    <property type="protein sequence ID" value="MFL2103584.1"/>
    <property type="molecule type" value="Genomic_DNA"/>
</dbReference>
<dbReference type="InterPro" id="IPR020084">
    <property type="entry name" value="NUDIX_hydrolase_CS"/>
</dbReference>
<dbReference type="PANTHER" id="PTHR43736:SF1">
    <property type="entry name" value="DIHYDRONEOPTERIN TRIPHOSPHATE DIPHOSPHATASE"/>
    <property type="match status" value="1"/>
</dbReference>
<dbReference type="InterPro" id="IPR000086">
    <property type="entry name" value="NUDIX_hydrolase_dom"/>
</dbReference>
<dbReference type="SUPFAM" id="SSF55811">
    <property type="entry name" value="Nudix"/>
    <property type="match status" value="1"/>
</dbReference>
<dbReference type="PRINTS" id="PR00502">
    <property type="entry name" value="NUDIXFAMILY"/>
</dbReference>
<dbReference type="Proteomes" id="UP001625374">
    <property type="component" value="Unassembled WGS sequence"/>
</dbReference>
<dbReference type="RefSeq" id="WP_192984331.1">
    <property type="nucleotide sequence ID" value="NZ_JABUYJ010000082.1"/>
</dbReference>
<keyword evidence="6" id="KW-1185">Reference proteome</keyword>
<proteinExistence type="inferred from homology"/>
<dbReference type="InterPro" id="IPR015797">
    <property type="entry name" value="NUDIX_hydrolase-like_dom_sf"/>
</dbReference>
<dbReference type="PANTHER" id="PTHR43736">
    <property type="entry name" value="ADP-RIBOSE PYROPHOSPHATASE"/>
    <property type="match status" value="1"/>
</dbReference>
<sequence length="134" mass="15916">MKLDFGIKGLIIKEEKILAVHKSNSQNSLLELPGGRMEFGETIEETLIREIKEETGLYIEPLNLIDTWNYLNNENNHQIAGIIYSCKIKNFQDISLSDEHDYYEWLSQEDLHKMNKWFYPKIKNWNWNKLILQG</sequence>
<organism evidence="5 6">
    <name type="scientific">Marinilactibacillus psychrotolerans</name>
    <dbReference type="NCBI Taxonomy" id="191770"/>
    <lineage>
        <taxon>Bacteria</taxon>
        <taxon>Bacillati</taxon>
        <taxon>Bacillota</taxon>
        <taxon>Bacilli</taxon>
        <taxon>Lactobacillales</taxon>
        <taxon>Carnobacteriaceae</taxon>
        <taxon>Marinilactibacillus</taxon>
    </lineage>
</organism>
<evidence type="ECO:0000256" key="2">
    <source>
        <dbReference type="ARBA" id="ARBA00022801"/>
    </source>
</evidence>
<gene>
    <name evidence="5" type="ORF">ACEN37_09965</name>
</gene>
<dbReference type="InterPro" id="IPR020476">
    <property type="entry name" value="Nudix_hydrolase"/>
</dbReference>
<dbReference type="CDD" id="cd04699">
    <property type="entry name" value="NUDIX_MutT_Nudt1"/>
    <property type="match status" value="1"/>
</dbReference>
<protein>
    <submittedName>
        <fullName evidence="5">NUDIX domain-containing protein</fullName>
    </submittedName>
</protein>
<keyword evidence="2 3" id="KW-0378">Hydrolase</keyword>
<evidence type="ECO:0000313" key="6">
    <source>
        <dbReference type="Proteomes" id="UP001625374"/>
    </source>
</evidence>
<dbReference type="PROSITE" id="PS00893">
    <property type="entry name" value="NUDIX_BOX"/>
    <property type="match status" value="1"/>
</dbReference>